<evidence type="ECO:0000313" key="5">
    <source>
        <dbReference type="EMBL" id="PTB38412.1"/>
    </source>
</evidence>
<gene>
    <name evidence="5" type="ORF">M441DRAFT_82557</name>
</gene>
<dbReference type="STRING" id="1042311.A0A2T3Z0R4"/>
<feature type="domain" description="FAD/NAD(P)-binding" evidence="4">
    <location>
        <begin position="8"/>
        <end position="319"/>
    </location>
</feature>
<reference evidence="5 6" key="1">
    <citation type="submission" date="2016-07" db="EMBL/GenBank/DDBJ databases">
        <title>Multiple horizontal gene transfer events from other fungi enriched the ability of initially mycotrophic Trichoderma (Ascomycota) to feed on dead plant biomass.</title>
        <authorList>
            <consortium name="DOE Joint Genome Institute"/>
            <person name="Aerts A."/>
            <person name="Atanasova L."/>
            <person name="Chenthamara K."/>
            <person name="Zhang J."/>
            <person name="Grujic M."/>
            <person name="Henrissat B."/>
            <person name="Kuo A."/>
            <person name="Salamov A."/>
            <person name="Lipzen A."/>
            <person name="Labutti K."/>
            <person name="Barry K."/>
            <person name="Miao Y."/>
            <person name="Rahimi M.J."/>
            <person name="Shen Q."/>
            <person name="Grigoriev I.V."/>
            <person name="Kubicek C.P."/>
            <person name="Druzhinina I.S."/>
        </authorList>
    </citation>
    <scope>NUCLEOTIDE SEQUENCE [LARGE SCALE GENOMIC DNA]</scope>
    <source>
        <strain evidence="5 6">CBS 433.97</strain>
    </source>
</reference>
<organism evidence="5 6">
    <name type="scientific">Trichoderma asperellum (strain ATCC 204424 / CBS 433.97 / NBRC 101777)</name>
    <dbReference type="NCBI Taxonomy" id="1042311"/>
    <lineage>
        <taxon>Eukaryota</taxon>
        <taxon>Fungi</taxon>
        <taxon>Dikarya</taxon>
        <taxon>Ascomycota</taxon>
        <taxon>Pezizomycotina</taxon>
        <taxon>Sordariomycetes</taxon>
        <taxon>Hypocreomycetidae</taxon>
        <taxon>Hypocreales</taxon>
        <taxon>Hypocreaceae</taxon>
        <taxon>Trichoderma</taxon>
    </lineage>
</organism>
<dbReference type="PANTHER" id="PTHR48105">
    <property type="entry name" value="THIOREDOXIN REDUCTASE 1-RELATED-RELATED"/>
    <property type="match status" value="1"/>
</dbReference>
<dbReference type="AlphaFoldDB" id="A0A2T3Z0R4"/>
<dbReference type="PRINTS" id="PR00368">
    <property type="entry name" value="FADPNR"/>
</dbReference>
<evidence type="ECO:0000259" key="4">
    <source>
        <dbReference type="Pfam" id="PF07992"/>
    </source>
</evidence>
<dbReference type="PRINTS" id="PR00469">
    <property type="entry name" value="PNDRDTASEII"/>
</dbReference>
<dbReference type="GO" id="GO:0097237">
    <property type="term" value="P:cellular response to toxic substance"/>
    <property type="evidence" value="ECO:0007669"/>
    <property type="project" value="UniProtKB-ARBA"/>
</dbReference>
<dbReference type="Proteomes" id="UP000240493">
    <property type="component" value="Unassembled WGS sequence"/>
</dbReference>
<dbReference type="Gene3D" id="3.50.50.60">
    <property type="entry name" value="FAD/NAD(P)-binding domain"/>
    <property type="match status" value="2"/>
</dbReference>
<dbReference type="GO" id="GO:0016491">
    <property type="term" value="F:oxidoreductase activity"/>
    <property type="evidence" value="ECO:0007669"/>
    <property type="project" value="UniProtKB-KW"/>
</dbReference>
<evidence type="ECO:0000256" key="3">
    <source>
        <dbReference type="ARBA" id="ARBA00023002"/>
    </source>
</evidence>
<keyword evidence="6" id="KW-1185">Reference proteome</keyword>
<comment type="similarity">
    <text evidence="1">Belongs to the class-II pyridine nucleotide-disulfide oxidoreductase family.</text>
</comment>
<dbReference type="Pfam" id="PF07992">
    <property type="entry name" value="Pyr_redox_2"/>
    <property type="match status" value="1"/>
</dbReference>
<evidence type="ECO:0000256" key="1">
    <source>
        <dbReference type="ARBA" id="ARBA00009333"/>
    </source>
</evidence>
<keyword evidence="2" id="KW-0285">Flavoprotein</keyword>
<evidence type="ECO:0000256" key="2">
    <source>
        <dbReference type="ARBA" id="ARBA00022630"/>
    </source>
</evidence>
<dbReference type="OrthoDB" id="10260355at2759"/>
<name>A0A2T3Z0R4_TRIA4</name>
<dbReference type="InterPro" id="IPR050097">
    <property type="entry name" value="Ferredoxin-NADP_redctase_2"/>
</dbReference>
<sequence>MDSPTTCYDVLILGDGPAGLSAALTLARGDRSAILLSSGSYRNRGVAALHSVLGHDGESPEQFRAGAREQLRQKYPNIVMAEGEMIVQARQVDFSYQGRSLKGFRLQSAGGRSFYGRKLIWAAGARDCFPEDVPGSAACWPSHIHHCLFCDGLEQIRERPEAGVAVLAYPWKPIYGYLAMQVASLQPARVVVLTNGDIPEHEQEAVDKALRLARGVGCTVENRRISQLRLSDSTESSLVTVDFTDGSHDEFVFLINKPKTDITSRGLVEQLGLELEDTPHLGTIIKRREPCGETNIPGLYVIGDAGTHAKQIVIAMAQGGYAVDSLWGELLTEDAERKIQEAGGGAGV</sequence>
<dbReference type="EMBL" id="KZ679266">
    <property type="protein sequence ID" value="PTB38412.1"/>
    <property type="molecule type" value="Genomic_DNA"/>
</dbReference>
<dbReference type="InterPro" id="IPR036188">
    <property type="entry name" value="FAD/NAD-bd_sf"/>
</dbReference>
<proteinExistence type="inferred from homology"/>
<accession>A0A2T3Z0R4</accession>
<protein>
    <recommendedName>
        <fullName evidence="4">FAD/NAD(P)-binding domain-containing protein</fullName>
    </recommendedName>
</protein>
<dbReference type="SUPFAM" id="SSF51905">
    <property type="entry name" value="FAD/NAD(P)-binding domain"/>
    <property type="match status" value="2"/>
</dbReference>
<keyword evidence="3" id="KW-0560">Oxidoreductase</keyword>
<dbReference type="InterPro" id="IPR023753">
    <property type="entry name" value="FAD/NAD-binding_dom"/>
</dbReference>
<evidence type="ECO:0000313" key="6">
    <source>
        <dbReference type="Proteomes" id="UP000240493"/>
    </source>
</evidence>